<comment type="subcellular location">
    <subcellularLocation>
        <location evidence="1 3">Nucleus</location>
    </subcellularLocation>
</comment>
<evidence type="ECO:0000256" key="4">
    <source>
        <dbReference type="SAM" id="MobiDB-lite"/>
    </source>
</evidence>
<dbReference type="HOGENOM" id="CLU_265647_0_0_1"/>
<dbReference type="GO" id="GO:0031509">
    <property type="term" value="P:subtelomeric heterochromatin formation"/>
    <property type="evidence" value="ECO:0007669"/>
    <property type="project" value="EnsemblFungi"/>
</dbReference>
<dbReference type="GO" id="GO:0071444">
    <property type="term" value="P:cellular response to pheromone"/>
    <property type="evidence" value="ECO:0007669"/>
    <property type="project" value="EnsemblFungi"/>
</dbReference>
<evidence type="ECO:0000256" key="2">
    <source>
        <dbReference type="ARBA" id="ARBA00023242"/>
    </source>
</evidence>
<feature type="compositionally biased region" description="Polar residues" evidence="4">
    <location>
        <begin position="254"/>
        <end position="271"/>
    </location>
</feature>
<gene>
    <name evidence="7" type="ORF">LALA0_S05e06414g</name>
</gene>
<feature type="compositionally biased region" description="Polar residues" evidence="4">
    <location>
        <begin position="413"/>
        <end position="422"/>
    </location>
</feature>
<dbReference type="PROSITE" id="PS50827">
    <property type="entry name" value="DDT"/>
    <property type="match status" value="1"/>
</dbReference>
<evidence type="ECO:0000259" key="6">
    <source>
        <dbReference type="PROSITE" id="PS51136"/>
    </source>
</evidence>
<dbReference type="Pfam" id="PF02791">
    <property type="entry name" value="DDT"/>
    <property type="match status" value="1"/>
</dbReference>
<organism evidence="7 8">
    <name type="scientific">Lachancea lanzarotensis</name>
    <dbReference type="NCBI Taxonomy" id="1245769"/>
    <lineage>
        <taxon>Eukaryota</taxon>
        <taxon>Fungi</taxon>
        <taxon>Dikarya</taxon>
        <taxon>Ascomycota</taxon>
        <taxon>Saccharomycotina</taxon>
        <taxon>Saccharomycetes</taxon>
        <taxon>Saccharomycetales</taxon>
        <taxon>Saccharomycetaceae</taxon>
        <taxon>Lachancea</taxon>
    </lineage>
</organism>
<dbReference type="InterPro" id="IPR018501">
    <property type="entry name" value="DDT_dom"/>
</dbReference>
<evidence type="ECO:0000256" key="3">
    <source>
        <dbReference type="PROSITE-ProRule" id="PRU00475"/>
    </source>
</evidence>
<dbReference type="GO" id="GO:0008623">
    <property type="term" value="C:CHRAC"/>
    <property type="evidence" value="ECO:0007669"/>
    <property type="project" value="EnsemblFungi"/>
</dbReference>
<evidence type="ECO:0000259" key="5">
    <source>
        <dbReference type="PROSITE" id="PS50827"/>
    </source>
</evidence>
<protein>
    <submittedName>
        <fullName evidence="7">LALA0S05e06414g1_1</fullName>
    </submittedName>
</protein>
<proteinExistence type="predicted"/>
<dbReference type="GO" id="GO:0000122">
    <property type="term" value="P:negative regulation of transcription by RNA polymerase II"/>
    <property type="evidence" value="ECO:0007669"/>
    <property type="project" value="EnsemblFungi"/>
</dbReference>
<dbReference type="EMBL" id="LN736364">
    <property type="protein sequence ID" value="CEP62472.1"/>
    <property type="molecule type" value="Genomic_DNA"/>
</dbReference>
<dbReference type="OrthoDB" id="332390at2759"/>
<dbReference type="STRING" id="1245769.A0A0C7N7F7"/>
<feature type="domain" description="WAC" evidence="6">
    <location>
        <begin position="23"/>
        <end position="130"/>
    </location>
</feature>
<sequence length="1084" mass="124576">MVLYKRKPLVLPIPGPLPANINVKVWHINETGEWFPRYTDYLERMDFYMRRQFTCEITGSSFLTFFEALNSEEAEFRLVEEKFPLKLREPVAKFMHFNEIGRVDLLVERTHSRFRNDFYPGERVFLRRKNDRTAEEPATNGHKPYVIKEKASFNAIFDVTGSKVVKPAFSKYMITEEFGINSLMVDQNDIYRDRTTFTKHLIKCFCKITLRRTSAKSGAPLCVKDEYLAMYGLTMDWPASMLKYKDEVPDPRSSRPNSQRTQNGAKSSQHPQPFPDTKRPTDSIITGQDNKKPKFALEKELSPSPAPFIGDDRPKPYNGPNPAIANAFYYNKDLDYIPVKHPGKRFAYTYKLLEVFQFCQTFSKVLLLSPFSLDSFVKSLQATDIKTAATFVVKGNINPSLLDKPSSHESPAKNGNNTQNTAVEHAEKRKPGLCHFIEDHSSSYARFEISTSNEHDSIAVDDIDCRGPSLLLECFVALERLFISENGDWKCMVMDKWYDEDELVGKSAMTDSVKSDPEDNREEDVVAHAKKEDDALNDPEIDELLERCLNFRKISWTERLSKRQFKNGLWIIILLGIFQDCMHIPTYTKFAHKFIRAIVPSEGSATNLNKVLWLNFCEKLSLEDKVFALWILVDITSNFSQEIRSYVEDTLDVCTQIRSEKLKLSRRLKSELQDLSQLSVPPEGSIEVQEEIDQHQATIDKINRDRRYLTEKLIENDVRRLRALGADRNGNRYYWQELSGVQRFREDDLPDIGSGRLWVRGTSVRDSERLFNIPQDRLSAWKKLATENSISVANAKIFRIRRTDEGAVIDESADENSTIIFADGKVNYAVIDTCALYKKIIDETPEQALLSDSQWVAIERPDDINELISWSSEYGNSDQALPKQLRAIKESLLKSLGRRKEQLFTVVEVAAFKRLEEAMNQNVVSESELEQCQVSGQEKQVVDDDDALEEIVTEIMELDDGSQTETSLKRIRELEERRDYILNARTFKDHADRQQSKALRKATFNTITEKVKNQEAALASYMNDVVQNANPAEKLWSNELARSLWNTSLYLGASGKPIVRNKLSVKERMTEIFDGMTSSPQKKS</sequence>
<feature type="compositionally biased region" description="Basic and acidic residues" evidence="4">
    <location>
        <begin position="289"/>
        <end position="301"/>
    </location>
</feature>
<keyword evidence="8" id="KW-1185">Reference proteome</keyword>
<dbReference type="Proteomes" id="UP000054304">
    <property type="component" value="Unassembled WGS sequence"/>
</dbReference>
<evidence type="ECO:0000256" key="1">
    <source>
        <dbReference type="ARBA" id="ARBA00004123"/>
    </source>
</evidence>
<dbReference type="PANTHER" id="PTHR32075:SF6">
    <property type="entry name" value="ISWI CHROMATIN-REMODELING COMPLEX SUBUNIT YPL216W-RELATED"/>
    <property type="match status" value="1"/>
</dbReference>
<dbReference type="GO" id="GO:0000781">
    <property type="term" value="C:chromosome, telomeric region"/>
    <property type="evidence" value="ECO:0007669"/>
    <property type="project" value="GOC"/>
</dbReference>
<feature type="domain" description="DDT" evidence="5">
    <location>
        <begin position="346"/>
        <end position="406"/>
    </location>
</feature>
<dbReference type="RefSeq" id="XP_022628698.1">
    <property type="nucleotide sequence ID" value="XM_022772367.1"/>
</dbReference>
<dbReference type="Pfam" id="PF10537">
    <property type="entry name" value="WAC_Acf1_DNA_bd"/>
    <property type="match status" value="1"/>
</dbReference>
<feature type="region of interest" description="Disordered" evidence="4">
    <location>
        <begin position="246"/>
        <end position="317"/>
    </location>
</feature>
<dbReference type="PROSITE" id="PS51136">
    <property type="entry name" value="WAC"/>
    <property type="match status" value="1"/>
</dbReference>
<dbReference type="GeneID" id="34685942"/>
<reference evidence="7 8" key="1">
    <citation type="submission" date="2014-12" db="EMBL/GenBank/DDBJ databases">
        <authorList>
            <person name="Neuveglise Cecile"/>
        </authorList>
    </citation>
    <scope>NUCLEOTIDE SEQUENCE [LARGE SCALE GENOMIC DNA]</scope>
    <source>
        <strain evidence="7 8">CBS 12615</strain>
    </source>
</reference>
<dbReference type="AlphaFoldDB" id="A0A0C7N7F7"/>
<feature type="region of interest" description="Disordered" evidence="4">
    <location>
        <begin position="402"/>
        <end position="424"/>
    </location>
</feature>
<name>A0A0C7N7F7_9SACH</name>
<dbReference type="PANTHER" id="PTHR32075">
    <property type="entry name" value="ISWI CHROMATIN-REMODELING COMPLEX SUBUNIT YPL216W-RELATED"/>
    <property type="match status" value="1"/>
</dbReference>
<evidence type="ECO:0000313" key="7">
    <source>
        <dbReference type="EMBL" id="CEP62472.1"/>
    </source>
</evidence>
<accession>A0A0C7N7F7</accession>
<dbReference type="InterPro" id="IPR013136">
    <property type="entry name" value="WSTF_Acf1_Cbp146"/>
</dbReference>
<evidence type="ECO:0000313" key="8">
    <source>
        <dbReference type="Proteomes" id="UP000054304"/>
    </source>
</evidence>
<keyword evidence="2 3" id="KW-0539">Nucleus</keyword>